<dbReference type="Proteomes" id="UP000217838">
    <property type="component" value="Unassembled WGS sequence"/>
</dbReference>
<dbReference type="InterPro" id="IPR007825">
    <property type="entry name" value="Major_OMP_Legionella"/>
</dbReference>
<reference evidence="2" key="1">
    <citation type="submission" date="2017-08" db="EMBL/GenBank/DDBJ databases">
        <title>A dynamic microbial community with high functional redundancy inhabits the cold, oxic subseafloor aquifer.</title>
        <authorList>
            <person name="Tully B.J."/>
            <person name="Wheat C.G."/>
            <person name="Glazer B.T."/>
            <person name="Huber J.A."/>
        </authorList>
    </citation>
    <scope>NUCLEOTIDE SEQUENCE [LARGE SCALE GENOMIC DNA]</scope>
</reference>
<dbReference type="Pfam" id="PF05150">
    <property type="entry name" value="Legionella_OMP"/>
    <property type="match status" value="1"/>
</dbReference>
<gene>
    <name evidence="1" type="ORF">COB11_05120</name>
</gene>
<evidence type="ECO:0000313" key="1">
    <source>
        <dbReference type="EMBL" id="PCI93534.1"/>
    </source>
</evidence>
<sequence length="373" mass="41526">MFDSKKEDLLVRHSNIASIATAALLAVGLLNADESKDDTNANDCKGNNITNDCLLKGRYDLKDDWGVSVFGSALYWQAQEEGLDYVVKNNTGTAFANDAEVKRATFDWDWGFRVGLGYQIPKEKMELALIWTRFHTSAQSSTSATEFGGLFPVWTIPGAGLSPSENARANVSLKFDMADIQMLGVFTPRGFLQLKPFMSVSAVWVDQNFDVIADGGASTQIANALIIEDKIEMKNNFFGVGPKMGLETMWILGYGISIYGNIDASLLFGWFDLSQKETVQLLGLNPRITFLDIKNNDYSLSRVNLHFNAGLRWDRVFHHDRFHLSLMAGWESLLLFGQNQLLRLPNTDSPGINMNTQGDLTMQGLTMKALFAF</sequence>
<proteinExistence type="predicted"/>
<comment type="caution">
    <text evidence="1">The sequence shown here is derived from an EMBL/GenBank/DDBJ whole genome shotgun (WGS) entry which is preliminary data.</text>
</comment>
<accession>A0A2A4YFN7</accession>
<protein>
    <submittedName>
        <fullName evidence="1">Uncharacterized protein</fullName>
    </submittedName>
</protein>
<organism evidence="1 2">
    <name type="scientific">Aerophobetes bacterium</name>
    <dbReference type="NCBI Taxonomy" id="2030807"/>
    <lineage>
        <taxon>Bacteria</taxon>
        <taxon>Candidatus Aerophobota</taxon>
    </lineage>
</organism>
<dbReference type="AlphaFoldDB" id="A0A2A4YFN7"/>
<evidence type="ECO:0000313" key="2">
    <source>
        <dbReference type="Proteomes" id="UP000217838"/>
    </source>
</evidence>
<name>A0A2A4YFN7_UNCAE</name>
<dbReference type="EMBL" id="NVUU01000059">
    <property type="protein sequence ID" value="PCI93534.1"/>
    <property type="molecule type" value="Genomic_DNA"/>
</dbReference>